<proteinExistence type="inferred from homology"/>
<keyword evidence="3 7" id="KW-0227">DNA damage</keyword>
<dbReference type="Proteomes" id="UP000613580">
    <property type="component" value="Unassembled WGS sequence"/>
</dbReference>
<dbReference type="PANTHER" id="PTHR16140:SF0">
    <property type="entry name" value="NON-STRUCTURAL MAINTENANCE OF CHROMOSOMES ELEMENT 4"/>
    <property type="match status" value="1"/>
</dbReference>
<dbReference type="PANTHER" id="PTHR16140">
    <property type="entry name" value="NON-STRUCTURAL MAINTENANCE OF CHROMOSOMES ELEMENT 4"/>
    <property type="match status" value="1"/>
</dbReference>
<evidence type="ECO:0000256" key="4">
    <source>
        <dbReference type="ARBA" id="ARBA00023172"/>
    </source>
</evidence>
<dbReference type="Pfam" id="PF08743">
    <property type="entry name" value="Nse4_C"/>
    <property type="match status" value="1"/>
</dbReference>
<protein>
    <recommendedName>
        <fullName evidence="7">Non-structural maintenance of chromosomes element 4</fullName>
    </recommendedName>
</protein>
<evidence type="ECO:0000259" key="9">
    <source>
        <dbReference type="Pfam" id="PF08743"/>
    </source>
</evidence>
<sequence length="309" mass="35427">MADAPYDPDQDAEERRHVRKNYRRLVKNVQDRSHDLNAEDLTKQIREADELFSTGVKGPQEATLDSAFLLMSSTMAAQKARQMKSATGAFDIDDFVSRLSAFMGGVKDVDDDEAEEPADGAFLEWDRIGRKALAKSRRVPAPGFMFGPLTVEVKQRKITQKPKVEKEKVKESKPQELHEEDIARSENETTKNVATLEAILSEEEEPINLFKFVINPNDFAQSVENIFYLSFLIRDGKVAMETQENGEVVIYPCQQPDDKDYLEGLKKRQLVLEFDMATWKRAKEVFKITKSRIPQREKSKMRIGNQWYG</sequence>
<keyword evidence="4 7" id="KW-0233">DNA recombination</keyword>
<dbReference type="Pfam" id="PF15412">
    <property type="entry name" value="Nse4-Nse3_bdg"/>
    <property type="match status" value="1"/>
</dbReference>
<comment type="function">
    <text evidence="7">Component of the SMC5-SMC6 complex, that promotes sister chromatid alignment after DNA damage and facilitates double-stranded DNA breaks (DSBs) repair via homologous recombination between sister chromatids.</text>
</comment>
<gene>
    <name evidence="11" type="ORF">HMN09_00771000</name>
</gene>
<comment type="subcellular location">
    <subcellularLocation>
        <location evidence="1 7">Nucleus</location>
    </subcellularLocation>
</comment>
<dbReference type="EMBL" id="JACAZE010000009">
    <property type="protein sequence ID" value="KAF7306157.1"/>
    <property type="molecule type" value="Genomic_DNA"/>
</dbReference>
<feature type="region of interest" description="Disordered" evidence="8">
    <location>
        <begin position="162"/>
        <end position="188"/>
    </location>
</feature>
<dbReference type="GO" id="GO:0006281">
    <property type="term" value="P:DNA repair"/>
    <property type="evidence" value="ECO:0007669"/>
    <property type="project" value="UniProtKB-UniRule"/>
</dbReference>
<comment type="similarity">
    <text evidence="2 7">Belongs to the NSE4 family.</text>
</comment>
<accession>A0A8H6SWL0</accession>
<dbReference type="InterPro" id="IPR027786">
    <property type="entry name" value="Nse4/EID"/>
</dbReference>
<dbReference type="GO" id="GO:0005634">
    <property type="term" value="C:nucleus"/>
    <property type="evidence" value="ECO:0007669"/>
    <property type="project" value="UniProtKB-SubCell"/>
</dbReference>
<evidence type="ECO:0000256" key="8">
    <source>
        <dbReference type="SAM" id="MobiDB-lite"/>
    </source>
</evidence>
<evidence type="ECO:0000256" key="6">
    <source>
        <dbReference type="ARBA" id="ARBA00023242"/>
    </source>
</evidence>
<evidence type="ECO:0000256" key="5">
    <source>
        <dbReference type="ARBA" id="ARBA00023204"/>
    </source>
</evidence>
<dbReference type="AlphaFoldDB" id="A0A8H6SWL0"/>
<keyword evidence="5 7" id="KW-0234">DNA repair</keyword>
<keyword evidence="6 7" id="KW-0539">Nucleus</keyword>
<evidence type="ECO:0000256" key="3">
    <source>
        <dbReference type="ARBA" id="ARBA00022763"/>
    </source>
</evidence>
<comment type="subunit">
    <text evidence="7">Component of the SMC5-SMC6 complex.</text>
</comment>
<dbReference type="GO" id="GO:0006310">
    <property type="term" value="P:DNA recombination"/>
    <property type="evidence" value="ECO:0007669"/>
    <property type="project" value="UniProtKB-UniRule"/>
</dbReference>
<reference evidence="11" key="1">
    <citation type="submission" date="2020-05" db="EMBL/GenBank/DDBJ databases">
        <title>Mycena genomes resolve the evolution of fungal bioluminescence.</title>
        <authorList>
            <person name="Tsai I.J."/>
        </authorList>
    </citation>
    <scope>NUCLEOTIDE SEQUENCE</scope>
    <source>
        <strain evidence="11">110903Hualien_Pintung</strain>
    </source>
</reference>
<dbReference type="InterPro" id="IPR029225">
    <property type="entry name" value="Nse4_Nse3-bd"/>
</dbReference>
<dbReference type="GO" id="GO:0030915">
    <property type="term" value="C:Smc5-Smc6 complex"/>
    <property type="evidence" value="ECO:0007669"/>
    <property type="project" value="UniProtKB-UniRule"/>
</dbReference>
<evidence type="ECO:0000313" key="11">
    <source>
        <dbReference type="EMBL" id="KAF7306157.1"/>
    </source>
</evidence>
<comment type="caution">
    <text evidence="11">The sequence shown here is derived from an EMBL/GenBank/DDBJ whole genome shotgun (WGS) entry which is preliminary data.</text>
</comment>
<dbReference type="InterPro" id="IPR014854">
    <property type="entry name" value="Nse4_C"/>
</dbReference>
<evidence type="ECO:0000256" key="2">
    <source>
        <dbReference type="ARBA" id="ARBA00008997"/>
    </source>
</evidence>
<dbReference type="OrthoDB" id="361242at2759"/>
<evidence type="ECO:0000313" key="12">
    <source>
        <dbReference type="Proteomes" id="UP000613580"/>
    </source>
</evidence>
<name>A0A8H6SWL0_MYCCL</name>
<keyword evidence="12" id="KW-1185">Reference proteome</keyword>
<feature type="domain" description="Non-structural maintenance of chromosome element 4 C-terminal" evidence="9">
    <location>
        <begin position="206"/>
        <end position="292"/>
    </location>
</feature>
<organism evidence="11 12">
    <name type="scientific">Mycena chlorophos</name>
    <name type="common">Agaric fungus</name>
    <name type="synonym">Agaricus chlorophos</name>
    <dbReference type="NCBI Taxonomy" id="658473"/>
    <lineage>
        <taxon>Eukaryota</taxon>
        <taxon>Fungi</taxon>
        <taxon>Dikarya</taxon>
        <taxon>Basidiomycota</taxon>
        <taxon>Agaricomycotina</taxon>
        <taxon>Agaricomycetes</taxon>
        <taxon>Agaricomycetidae</taxon>
        <taxon>Agaricales</taxon>
        <taxon>Marasmiineae</taxon>
        <taxon>Mycenaceae</taxon>
        <taxon>Mycena</taxon>
    </lineage>
</organism>
<evidence type="ECO:0000259" key="10">
    <source>
        <dbReference type="Pfam" id="PF15412"/>
    </source>
</evidence>
<evidence type="ECO:0000256" key="1">
    <source>
        <dbReference type="ARBA" id="ARBA00004123"/>
    </source>
</evidence>
<evidence type="ECO:0000256" key="7">
    <source>
        <dbReference type="RuleBase" id="RU365071"/>
    </source>
</evidence>
<feature type="domain" description="Nse4/EID protein Nse3/MAGE-binding" evidence="10">
    <location>
        <begin position="65"/>
        <end position="116"/>
    </location>
</feature>